<reference evidence="6" key="1">
    <citation type="submission" date="2020-04" db="EMBL/GenBank/DDBJ databases">
        <authorList>
            <person name="Alioto T."/>
            <person name="Alioto T."/>
            <person name="Gomez Garrido J."/>
        </authorList>
    </citation>
    <scope>NUCLEOTIDE SEQUENCE</scope>
    <source>
        <strain evidence="6">A484AB</strain>
    </source>
</reference>
<dbReference type="InterPro" id="IPR001309">
    <property type="entry name" value="Pept_C14_p20"/>
</dbReference>
<dbReference type="Proteomes" id="UP001152795">
    <property type="component" value="Unassembled WGS sequence"/>
</dbReference>
<evidence type="ECO:0000256" key="2">
    <source>
        <dbReference type="ARBA" id="ARBA00022670"/>
    </source>
</evidence>
<dbReference type="InterPro" id="IPR029030">
    <property type="entry name" value="Caspase-like_dom_sf"/>
</dbReference>
<dbReference type="PROSITE" id="PS50207">
    <property type="entry name" value="CASPASE_P10"/>
    <property type="match status" value="1"/>
</dbReference>
<keyword evidence="7" id="KW-1185">Reference proteome</keyword>
<comment type="caution">
    <text evidence="6">The sequence shown here is derived from an EMBL/GenBank/DDBJ whole genome shotgun (WGS) entry which is preliminary data.</text>
</comment>
<proteinExistence type="inferred from homology"/>
<dbReference type="GO" id="GO:0006915">
    <property type="term" value="P:apoptotic process"/>
    <property type="evidence" value="ECO:0007669"/>
    <property type="project" value="UniProtKB-KW"/>
</dbReference>
<evidence type="ECO:0000313" key="7">
    <source>
        <dbReference type="Proteomes" id="UP001152795"/>
    </source>
</evidence>
<dbReference type="EMBL" id="CACRXK020017155">
    <property type="protein sequence ID" value="CAB4030807.1"/>
    <property type="molecule type" value="Genomic_DNA"/>
</dbReference>
<dbReference type="PROSITE" id="PS01122">
    <property type="entry name" value="CASPASE_CYS"/>
    <property type="match status" value="1"/>
</dbReference>
<evidence type="ECO:0000256" key="1">
    <source>
        <dbReference type="ARBA" id="ARBA00010134"/>
    </source>
</evidence>
<dbReference type="InterPro" id="IPR011600">
    <property type="entry name" value="Pept_C14_caspase"/>
</dbReference>
<keyword evidence="3" id="KW-0053">Apoptosis</keyword>
<dbReference type="GO" id="GO:0004197">
    <property type="term" value="F:cysteine-type endopeptidase activity"/>
    <property type="evidence" value="ECO:0007669"/>
    <property type="project" value="InterPro"/>
</dbReference>
<evidence type="ECO:0000256" key="4">
    <source>
        <dbReference type="ARBA" id="ARBA00022801"/>
    </source>
</evidence>
<dbReference type="Gene3D" id="3.40.50.1460">
    <property type="match status" value="1"/>
</dbReference>
<feature type="non-terminal residue" evidence="6">
    <location>
        <position position="253"/>
    </location>
</feature>
<gene>
    <name evidence="6" type="ORF">PACLA_8A012127</name>
</gene>
<dbReference type="OrthoDB" id="5951217at2759"/>
<comment type="similarity">
    <text evidence="1 5">Belongs to the peptidase C14A family.</text>
</comment>
<protein>
    <submittedName>
        <fullName evidence="6">Caspase 8</fullName>
    </submittedName>
</protein>
<dbReference type="InterPro" id="IPR033139">
    <property type="entry name" value="Caspase_cys_AS"/>
</dbReference>
<accession>A0A7D9LAK1</accession>
<evidence type="ECO:0000256" key="5">
    <source>
        <dbReference type="RuleBase" id="RU003971"/>
    </source>
</evidence>
<organism evidence="6 7">
    <name type="scientific">Paramuricea clavata</name>
    <name type="common">Red gorgonian</name>
    <name type="synonym">Violescent sea-whip</name>
    <dbReference type="NCBI Taxonomy" id="317549"/>
    <lineage>
        <taxon>Eukaryota</taxon>
        <taxon>Metazoa</taxon>
        <taxon>Cnidaria</taxon>
        <taxon>Anthozoa</taxon>
        <taxon>Octocorallia</taxon>
        <taxon>Malacalcyonacea</taxon>
        <taxon>Plexauridae</taxon>
        <taxon>Paramuricea</taxon>
    </lineage>
</organism>
<dbReference type="SMART" id="SM00115">
    <property type="entry name" value="CASc"/>
    <property type="match status" value="1"/>
</dbReference>
<evidence type="ECO:0000256" key="3">
    <source>
        <dbReference type="ARBA" id="ARBA00022703"/>
    </source>
</evidence>
<dbReference type="InterPro" id="IPR002138">
    <property type="entry name" value="Pept_C14_p10"/>
</dbReference>
<dbReference type="Pfam" id="PF00656">
    <property type="entry name" value="Peptidase_C14"/>
    <property type="match status" value="1"/>
</dbReference>
<dbReference type="PANTHER" id="PTHR47901:SF8">
    <property type="entry name" value="CASPASE-3"/>
    <property type="match status" value="1"/>
</dbReference>
<dbReference type="PROSITE" id="PS50208">
    <property type="entry name" value="CASPASE_P20"/>
    <property type="match status" value="1"/>
</dbReference>
<dbReference type="GO" id="GO:0006508">
    <property type="term" value="P:proteolysis"/>
    <property type="evidence" value="ECO:0007669"/>
    <property type="project" value="UniProtKB-KW"/>
</dbReference>
<dbReference type="PRINTS" id="PR00376">
    <property type="entry name" value="IL1BCENZYME"/>
</dbReference>
<dbReference type="PANTHER" id="PTHR47901">
    <property type="entry name" value="CASPASE RECRUITMENT DOMAIN-CONTAINING PROTEIN 18"/>
    <property type="match status" value="1"/>
</dbReference>
<dbReference type="SUPFAM" id="SSF52129">
    <property type="entry name" value="Caspase-like"/>
    <property type="match status" value="1"/>
</dbReference>
<dbReference type="InterPro" id="IPR015917">
    <property type="entry name" value="Pept_C14A"/>
</dbReference>
<sequence>AQPLTRKPEWCYSMKKPYGVAVIINIKQFEEQLNFDNREGSDDDVENLKRLWNELGFTVTINVDSTTADKIYIFLKQVAAQINANTEDSSCFVCCIMTHGNMGKIYGSDSKSLDIKTITDIFKRNNCGALAGKPKLFFIQACRGSNQLPAAARDADYERKNNSDFLKRANPNEINFLIGYSTVPRYVSYRHVKDGSWYIYALCEIFRRHHKHEDVTSMMTRVNNKVQNQKHGESGVIQCPAPVATLTRKIYFD</sequence>
<name>A0A7D9LAK1_PARCT</name>
<keyword evidence="2" id="KW-0645">Protease</keyword>
<dbReference type="CDD" id="cd00032">
    <property type="entry name" value="CASc"/>
    <property type="match status" value="1"/>
</dbReference>
<keyword evidence="4" id="KW-0378">Hydrolase</keyword>
<dbReference type="AlphaFoldDB" id="A0A7D9LAK1"/>
<dbReference type="InterPro" id="IPR002398">
    <property type="entry name" value="Pept_C14"/>
</dbReference>
<evidence type="ECO:0000313" key="6">
    <source>
        <dbReference type="EMBL" id="CAB4030807.1"/>
    </source>
</evidence>